<evidence type="ECO:0000313" key="4">
    <source>
        <dbReference type="Proteomes" id="UP000236735"/>
    </source>
</evidence>
<dbReference type="Proteomes" id="UP000236735">
    <property type="component" value="Unassembled WGS sequence"/>
</dbReference>
<name>A0A1H5TYR0_XYLRU</name>
<protein>
    <submittedName>
        <fullName evidence="3">Outer membrane lipoprotein-sorting protein</fullName>
    </submittedName>
</protein>
<dbReference type="PANTHER" id="PTHR35869">
    <property type="entry name" value="OUTER-MEMBRANE LIPOPROTEIN CARRIER PROTEIN"/>
    <property type="match status" value="1"/>
</dbReference>
<dbReference type="InterPro" id="IPR004564">
    <property type="entry name" value="OM_lipoprot_carrier_LolA-like"/>
</dbReference>
<gene>
    <name evidence="3" type="ORF">SAMN05216354_1136</name>
</gene>
<dbReference type="Pfam" id="PF16584">
    <property type="entry name" value="LolA_2"/>
    <property type="match status" value="1"/>
</dbReference>
<organism evidence="3 4">
    <name type="scientific">Xylanibacter ruminicola</name>
    <name type="common">Prevotella ruminicola</name>
    <dbReference type="NCBI Taxonomy" id="839"/>
    <lineage>
        <taxon>Bacteria</taxon>
        <taxon>Pseudomonadati</taxon>
        <taxon>Bacteroidota</taxon>
        <taxon>Bacteroidia</taxon>
        <taxon>Bacteroidales</taxon>
        <taxon>Prevotellaceae</taxon>
        <taxon>Xylanibacter</taxon>
    </lineage>
</organism>
<dbReference type="Gene3D" id="2.50.20.10">
    <property type="entry name" value="Lipoprotein localisation LolA/LolB/LppX"/>
    <property type="match status" value="1"/>
</dbReference>
<dbReference type="SUPFAM" id="SSF89392">
    <property type="entry name" value="Prokaryotic lipoproteins and lipoprotein localization factors"/>
    <property type="match status" value="1"/>
</dbReference>
<proteinExistence type="predicted"/>
<evidence type="ECO:0000313" key="3">
    <source>
        <dbReference type="EMBL" id="SEF67975.1"/>
    </source>
</evidence>
<feature type="signal peptide" evidence="2">
    <location>
        <begin position="1"/>
        <end position="25"/>
    </location>
</feature>
<keyword evidence="3" id="KW-0449">Lipoprotein</keyword>
<dbReference type="InterPro" id="IPR029046">
    <property type="entry name" value="LolA/LolB/LppX"/>
</dbReference>
<dbReference type="EMBL" id="FNUV01000003">
    <property type="protein sequence ID" value="SEF67975.1"/>
    <property type="molecule type" value="Genomic_DNA"/>
</dbReference>
<evidence type="ECO:0000256" key="2">
    <source>
        <dbReference type="SAM" id="SignalP"/>
    </source>
</evidence>
<reference evidence="3 4" key="1">
    <citation type="submission" date="2016-10" db="EMBL/GenBank/DDBJ databases">
        <authorList>
            <person name="de Groot N.N."/>
        </authorList>
    </citation>
    <scope>NUCLEOTIDE SEQUENCE [LARGE SCALE GENOMIC DNA]</scope>
    <source>
        <strain evidence="3 4">AR32</strain>
    </source>
</reference>
<sequence length="204" mass="22929">MKTNMIKMAVMALLAIHCSLFTATAQTAKSVLDKAAASITVKEGVKANFRMSGTHGMTNGSIAIKGKKFYATTPQATIWFDGKTQWTYMKNNDEVNISTPTEAQLQAINPYNFINLYKKGYNYTLNKSGKDYVVHLTAATADKKIKELFISVNKTTYQPTQVKMLQGKKWTIFDITNLKKQAISDSQFRFNSKDFPQAEVIDLR</sequence>
<feature type="chain" id="PRO_5009285556" evidence="2">
    <location>
        <begin position="26"/>
        <end position="204"/>
    </location>
</feature>
<evidence type="ECO:0000256" key="1">
    <source>
        <dbReference type="ARBA" id="ARBA00022729"/>
    </source>
</evidence>
<dbReference type="PANTHER" id="PTHR35869:SF1">
    <property type="entry name" value="OUTER-MEMBRANE LIPOPROTEIN CARRIER PROTEIN"/>
    <property type="match status" value="1"/>
</dbReference>
<keyword evidence="1 2" id="KW-0732">Signal</keyword>
<dbReference type="CDD" id="cd16325">
    <property type="entry name" value="LolA"/>
    <property type="match status" value="1"/>
</dbReference>
<dbReference type="AlphaFoldDB" id="A0A1H5TYR0"/>
<accession>A0A1H5TYR0</accession>
<dbReference type="RefSeq" id="WP_051949801.1">
    <property type="nucleotide sequence ID" value="NZ_FNUV01000003.1"/>
</dbReference>